<dbReference type="GO" id="GO:0002064">
    <property type="term" value="P:epithelial cell development"/>
    <property type="evidence" value="ECO:0007669"/>
    <property type="project" value="UniProtKB-ARBA"/>
</dbReference>
<evidence type="ECO:0000256" key="6">
    <source>
        <dbReference type="ARBA" id="ARBA00022536"/>
    </source>
</evidence>
<dbReference type="GO" id="GO:0008593">
    <property type="term" value="P:regulation of Notch signaling pathway"/>
    <property type="evidence" value="ECO:0007669"/>
    <property type="project" value="UniProtKB-ARBA"/>
</dbReference>
<dbReference type="GO" id="GO:0061326">
    <property type="term" value="P:renal tubule development"/>
    <property type="evidence" value="ECO:0007669"/>
    <property type="project" value="UniProtKB-ARBA"/>
</dbReference>
<comment type="caution">
    <text evidence="23">The sequence shown here is derived from an EMBL/GenBank/DDBJ whole genome shotgun (WGS) entry which is preliminary data.</text>
</comment>
<dbReference type="PROSITE" id="PS01187">
    <property type="entry name" value="EGF_CA"/>
    <property type="match status" value="9"/>
</dbReference>
<dbReference type="GO" id="GO:0003002">
    <property type="term" value="P:regionalization"/>
    <property type="evidence" value="ECO:0007669"/>
    <property type="project" value="UniProtKB-ARBA"/>
</dbReference>
<dbReference type="GO" id="GO:0048598">
    <property type="term" value="P:embryonic morphogenesis"/>
    <property type="evidence" value="ECO:0007669"/>
    <property type="project" value="UniProtKB-ARBA"/>
</dbReference>
<evidence type="ECO:0000256" key="1">
    <source>
        <dbReference type="ARBA" id="ARBA00004247"/>
    </source>
</evidence>
<dbReference type="GO" id="GO:0048871">
    <property type="term" value="P:multicellular organismal-level homeostasis"/>
    <property type="evidence" value="ECO:0007669"/>
    <property type="project" value="UniProtKB-ARBA"/>
</dbReference>
<dbReference type="GO" id="GO:0051240">
    <property type="term" value="P:positive regulation of multicellular organismal process"/>
    <property type="evidence" value="ECO:0007669"/>
    <property type="project" value="UniProtKB-ARBA"/>
</dbReference>
<dbReference type="Pfam" id="PF02210">
    <property type="entry name" value="Laminin_G_2"/>
    <property type="match status" value="4"/>
</dbReference>
<evidence type="ECO:0000256" key="8">
    <source>
        <dbReference type="ARBA" id="ARBA00022692"/>
    </source>
</evidence>
<dbReference type="GO" id="GO:0030182">
    <property type="term" value="P:neuron differentiation"/>
    <property type="evidence" value="ECO:0007669"/>
    <property type="project" value="UniProtKB-ARBA"/>
</dbReference>
<feature type="disulfide bond" evidence="18">
    <location>
        <begin position="667"/>
        <end position="676"/>
    </location>
</feature>
<feature type="domain" description="EGF-like" evidence="22">
    <location>
        <begin position="368"/>
        <end position="404"/>
    </location>
</feature>
<feature type="disulfide bond" evidence="18">
    <location>
        <begin position="2172"/>
        <end position="2181"/>
    </location>
</feature>
<dbReference type="Pfam" id="PF12661">
    <property type="entry name" value="hEGF"/>
    <property type="match status" value="3"/>
</dbReference>
<evidence type="ECO:0000256" key="11">
    <source>
        <dbReference type="ARBA" id="ARBA00022782"/>
    </source>
</evidence>
<evidence type="ECO:0000256" key="17">
    <source>
        <dbReference type="ARBA" id="ARBA00055075"/>
    </source>
</evidence>
<feature type="domain" description="EGF-like" evidence="22">
    <location>
        <begin position="1909"/>
        <end position="1945"/>
    </location>
</feature>
<dbReference type="Proteomes" id="UP001347796">
    <property type="component" value="Unassembled WGS sequence"/>
</dbReference>
<feature type="domain" description="EGF-like" evidence="22">
    <location>
        <begin position="1572"/>
        <end position="1609"/>
    </location>
</feature>
<dbReference type="GO" id="GO:0048638">
    <property type="term" value="P:regulation of developmental growth"/>
    <property type="evidence" value="ECO:0007669"/>
    <property type="project" value="UniProtKB-ARBA"/>
</dbReference>
<feature type="disulfide bond" evidence="18">
    <location>
        <begin position="1982"/>
        <end position="1991"/>
    </location>
</feature>
<feature type="domain" description="EGF-like" evidence="22">
    <location>
        <begin position="2340"/>
        <end position="2381"/>
    </location>
</feature>
<comment type="similarity">
    <text evidence="2">Belongs to the NOTCH family.</text>
</comment>
<keyword evidence="4" id="KW-0217">Developmental protein</keyword>
<evidence type="ECO:0000256" key="12">
    <source>
        <dbReference type="ARBA" id="ARBA00022976"/>
    </source>
</evidence>
<feature type="disulfide bond" evidence="18">
    <location>
        <begin position="2136"/>
        <end position="2145"/>
    </location>
</feature>
<feature type="domain" description="EGF-like" evidence="22">
    <location>
        <begin position="2108"/>
        <end position="2146"/>
    </location>
</feature>
<dbReference type="FunFam" id="2.10.25.10:FF:000004">
    <property type="entry name" value="Neurogenic locus notch 1"/>
    <property type="match status" value="1"/>
</dbReference>
<dbReference type="InterPro" id="IPR009030">
    <property type="entry name" value="Growth_fac_rcpt_cys_sf"/>
</dbReference>
<protein>
    <submittedName>
        <fullName evidence="23">Uncharacterized protein</fullName>
    </submittedName>
</protein>
<dbReference type="PROSITE" id="PS50026">
    <property type="entry name" value="EGF_3"/>
    <property type="match status" value="40"/>
</dbReference>
<feature type="domain" description="EGF-like" evidence="22">
    <location>
        <begin position="2183"/>
        <end position="2223"/>
    </location>
</feature>
<dbReference type="GO" id="GO:0009967">
    <property type="term" value="P:positive regulation of signal transduction"/>
    <property type="evidence" value="ECO:0007669"/>
    <property type="project" value="UniProtKB-ARBA"/>
</dbReference>
<feature type="domain" description="EGF-like" evidence="22">
    <location>
        <begin position="973"/>
        <end position="1029"/>
    </location>
</feature>
<feature type="domain" description="EGF-like" evidence="22">
    <location>
        <begin position="772"/>
        <end position="811"/>
    </location>
</feature>
<dbReference type="GO" id="GO:0016324">
    <property type="term" value="C:apical plasma membrane"/>
    <property type="evidence" value="ECO:0007669"/>
    <property type="project" value="UniProtKB-SubCell"/>
</dbReference>
<feature type="disulfide bond" evidence="18">
    <location>
        <begin position="2057"/>
        <end position="2066"/>
    </location>
</feature>
<evidence type="ECO:0000256" key="10">
    <source>
        <dbReference type="ARBA" id="ARBA00022737"/>
    </source>
</evidence>
<feature type="disulfide bond" evidence="18">
    <location>
        <begin position="1147"/>
        <end position="1156"/>
    </location>
</feature>
<feature type="domain" description="EGF-like" evidence="22">
    <location>
        <begin position="1610"/>
        <end position="1646"/>
    </location>
</feature>
<feature type="domain" description="Laminin G" evidence="21">
    <location>
        <begin position="28"/>
        <end position="203"/>
    </location>
</feature>
<feature type="domain" description="EGF-like" evidence="22">
    <location>
        <begin position="1069"/>
        <end position="1112"/>
    </location>
</feature>
<feature type="disulfide bond" evidence="18">
    <location>
        <begin position="2329"/>
        <end position="2338"/>
    </location>
</feature>
<feature type="domain" description="EGF-like" evidence="22">
    <location>
        <begin position="2303"/>
        <end position="2339"/>
    </location>
</feature>
<evidence type="ECO:0000256" key="15">
    <source>
        <dbReference type="ARBA" id="ARBA00023157"/>
    </source>
</evidence>
<feature type="domain" description="EGF-like" evidence="22">
    <location>
        <begin position="1869"/>
        <end position="1907"/>
    </location>
</feature>
<feature type="domain" description="EGF-like" evidence="22">
    <location>
        <begin position="562"/>
        <end position="598"/>
    </location>
</feature>
<dbReference type="FunFam" id="2.10.25.10:FF:000784">
    <property type="entry name" value="Uncharacterized protein"/>
    <property type="match status" value="1"/>
</dbReference>
<feature type="signal peptide" evidence="20">
    <location>
        <begin position="1"/>
        <end position="25"/>
    </location>
</feature>
<dbReference type="FunFam" id="2.10.25.10:FF:000565">
    <property type="entry name" value="Predicted protein"/>
    <property type="match status" value="1"/>
</dbReference>
<evidence type="ECO:0000256" key="14">
    <source>
        <dbReference type="ARBA" id="ARBA00023136"/>
    </source>
</evidence>
<feature type="disulfide bond" evidence="18">
    <location>
        <begin position="626"/>
        <end position="635"/>
    </location>
</feature>
<dbReference type="FunFam" id="2.10.25.10:FF:000122">
    <property type="entry name" value="Protein crumbs homolog 2"/>
    <property type="match status" value="4"/>
</dbReference>
<feature type="domain" description="EGF-like" evidence="22">
    <location>
        <begin position="1327"/>
        <end position="1363"/>
    </location>
</feature>
<keyword evidence="10" id="KW-0677">Repeat</keyword>
<feature type="domain" description="EGF-like" evidence="22">
    <location>
        <begin position="717"/>
        <end position="753"/>
    </location>
</feature>
<dbReference type="PRINTS" id="PR01983">
    <property type="entry name" value="NOTCH"/>
</dbReference>
<dbReference type="GO" id="GO:0007219">
    <property type="term" value="P:Notch signaling pathway"/>
    <property type="evidence" value="ECO:0007669"/>
    <property type="project" value="UniProtKB-KW"/>
</dbReference>
<feature type="domain" description="EGF-like" evidence="22">
    <location>
        <begin position="209"/>
        <end position="245"/>
    </location>
</feature>
<feature type="domain" description="EGF-like" evidence="22">
    <location>
        <begin position="331"/>
        <end position="366"/>
    </location>
</feature>
<dbReference type="FunFam" id="2.10.25.10:FF:000146">
    <property type="entry name" value="Putative neurogenic locus notch"/>
    <property type="match status" value="1"/>
</dbReference>
<keyword evidence="8 19" id="KW-0812">Transmembrane</keyword>
<dbReference type="GO" id="GO:0005112">
    <property type="term" value="F:Notch binding"/>
    <property type="evidence" value="ECO:0007669"/>
    <property type="project" value="TreeGrafter"/>
</dbReference>
<feature type="domain" description="EGF-like" evidence="22">
    <location>
        <begin position="249"/>
        <end position="290"/>
    </location>
</feature>
<feature type="disulfide bond" evidence="18">
    <location>
        <begin position="2020"/>
        <end position="2029"/>
    </location>
</feature>
<keyword evidence="15 18" id="KW-1015">Disulfide bond</keyword>
<accession>A0AAN8KCV3</accession>
<dbReference type="SMART" id="SM00282">
    <property type="entry name" value="LamG"/>
    <property type="match status" value="4"/>
</dbReference>
<feature type="disulfide bond" evidence="18">
    <location>
        <begin position="356"/>
        <end position="365"/>
    </location>
</feature>
<feature type="disulfide bond" evidence="18">
    <location>
        <begin position="280"/>
        <end position="289"/>
    </location>
</feature>
<comment type="subcellular location">
    <subcellularLocation>
        <location evidence="1">Apical cell membrane</location>
        <topology evidence="1">Single-pass type I membrane protein</topology>
    </subcellularLocation>
</comment>
<feature type="disulfide bond" evidence="18">
    <location>
        <begin position="455"/>
        <end position="472"/>
    </location>
</feature>
<feature type="disulfide bond" evidence="18">
    <location>
        <begin position="705"/>
        <end position="714"/>
    </location>
</feature>
<feature type="domain" description="Laminin G" evidence="21">
    <location>
        <begin position="1159"/>
        <end position="1325"/>
    </location>
</feature>
<feature type="domain" description="EGF-like" evidence="22">
    <location>
        <begin position="524"/>
        <end position="560"/>
    </location>
</feature>
<feature type="disulfide bond" evidence="18">
    <location>
        <begin position="1019"/>
        <end position="1028"/>
    </location>
</feature>
<dbReference type="InterPro" id="IPR001791">
    <property type="entry name" value="Laminin_G"/>
</dbReference>
<keyword evidence="16" id="KW-0325">Glycoprotein</keyword>
<dbReference type="GO" id="GO:0060255">
    <property type="term" value="P:regulation of macromolecule metabolic process"/>
    <property type="evidence" value="ECO:0007669"/>
    <property type="project" value="UniProtKB-ARBA"/>
</dbReference>
<keyword evidence="24" id="KW-1185">Reference proteome</keyword>
<feature type="disulfide bond" evidence="18">
    <location>
        <begin position="550"/>
        <end position="559"/>
    </location>
</feature>
<feature type="disulfide bond" evidence="18">
    <location>
        <begin position="588"/>
        <end position="597"/>
    </location>
</feature>
<dbReference type="PANTHER" id="PTHR12916:SF4">
    <property type="entry name" value="UNINFLATABLE, ISOFORM C"/>
    <property type="match status" value="1"/>
</dbReference>
<feature type="domain" description="EGF-like" evidence="22">
    <location>
        <begin position="486"/>
        <end position="522"/>
    </location>
</feature>
<feature type="disulfide bond" evidence="18">
    <location>
        <begin position="1897"/>
        <end position="1906"/>
    </location>
</feature>
<proteinExistence type="inferred from homology"/>
<dbReference type="CDD" id="cd00054">
    <property type="entry name" value="EGF_CA"/>
    <property type="match status" value="25"/>
</dbReference>
<feature type="domain" description="EGF-like" evidence="22">
    <location>
        <begin position="1994"/>
        <end position="2030"/>
    </location>
</feature>
<feature type="disulfide bond" evidence="18">
    <location>
        <begin position="335"/>
        <end position="345"/>
    </location>
</feature>
<feature type="transmembrane region" description="Helical" evidence="19">
    <location>
        <begin position="2396"/>
        <end position="2419"/>
    </location>
</feature>
<gene>
    <name evidence="23" type="ORF">SNE40_000740</name>
</gene>
<evidence type="ECO:0000313" key="23">
    <source>
        <dbReference type="EMBL" id="KAK6195274.1"/>
    </source>
</evidence>
<evidence type="ECO:0000256" key="18">
    <source>
        <dbReference type="PROSITE-ProRule" id="PRU00076"/>
    </source>
</evidence>
<dbReference type="FunFam" id="2.10.25.10:FF:000125">
    <property type="entry name" value="Neurogenic locus notch protein-like"/>
    <property type="match status" value="1"/>
</dbReference>
<feature type="disulfide bond" evidence="18">
    <location>
        <begin position="1057"/>
        <end position="1066"/>
    </location>
</feature>
<dbReference type="InterPro" id="IPR001881">
    <property type="entry name" value="EGF-like_Ca-bd_dom"/>
</dbReference>
<feature type="domain" description="EGF-like" evidence="22">
    <location>
        <begin position="1114"/>
        <end position="1157"/>
    </location>
</feature>
<feature type="domain" description="EGF-like" evidence="22">
    <location>
        <begin position="935"/>
        <end position="971"/>
    </location>
</feature>
<dbReference type="InterPro" id="IPR049883">
    <property type="entry name" value="NOTCH1_EGF-like"/>
</dbReference>
<comment type="function">
    <text evidence="17">Forms the apical lamina, a component of the extracellular matrix.</text>
</comment>
<dbReference type="PROSITE" id="PS50025">
    <property type="entry name" value="LAM_G_DOMAIN"/>
    <property type="match status" value="4"/>
</dbReference>
<dbReference type="SUPFAM" id="SSF57196">
    <property type="entry name" value="EGF/Laminin"/>
    <property type="match status" value="26"/>
</dbReference>
<feature type="domain" description="EGF-like" evidence="22">
    <location>
        <begin position="292"/>
        <end position="329"/>
    </location>
</feature>
<dbReference type="PROSITE" id="PS00010">
    <property type="entry name" value="ASX_HYDROXYL"/>
    <property type="match status" value="23"/>
</dbReference>
<evidence type="ECO:0000256" key="7">
    <source>
        <dbReference type="ARBA" id="ARBA00022553"/>
    </source>
</evidence>
<feature type="disulfide bond" evidence="18">
    <location>
        <begin position="296"/>
        <end position="306"/>
    </location>
</feature>
<evidence type="ECO:0000256" key="9">
    <source>
        <dbReference type="ARBA" id="ARBA00022729"/>
    </source>
</evidence>
<dbReference type="SMART" id="SM00179">
    <property type="entry name" value="EGF_CA"/>
    <property type="match status" value="35"/>
</dbReference>
<feature type="disulfide bond" evidence="18">
    <location>
        <begin position="2213"/>
        <end position="2222"/>
    </location>
</feature>
<feature type="domain" description="EGF-like" evidence="22">
    <location>
        <begin position="2264"/>
        <end position="2301"/>
    </location>
</feature>
<evidence type="ECO:0000256" key="20">
    <source>
        <dbReference type="SAM" id="SignalP"/>
    </source>
</evidence>
<feature type="domain" description="EGF-like" evidence="22">
    <location>
        <begin position="896"/>
        <end position="933"/>
    </location>
</feature>
<dbReference type="Gene3D" id="2.10.25.10">
    <property type="entry name" value="Laminin"/>
    <property type="match status" value="36"/>
</dbReference>
<feature type="disulfide bond" evidence="18">
    <location>
        <begin position="394"/>
        <end position="403"/>
    </location>
</feature>
<dbReference type="Pfam" id="PF00008">
    <property type="entry name" value="EGF"/>
    <property type="match status" value="13"/>
</dbReference>
<feature type="domain" description="EGF-like" evidence="22">
    <location>
        <begin position="406"/>
        <end position="445"/>
    </location>
</feature>
<dbReference type="EMBL" id="JAZGQO010000001">
    <property type="protein sequence ID" value="KAK6195274.1"/>
    <property type="molecule type" value="Genomic_DNA"/>
</dbReference>
<feature type="domain" description="EGF-like" evidence="22">
    <location>
        <begin position="2225"/>
        <end position="2262"/>
    </location>
</feature>
<evidence type="ECO:0000256" key="13">
    <source>
        <dbReference type="ARBA" id="ARBA00022989"/>
    </source>
</evidence>
<comment type="caution">
    <text evidence="18">Lacks conserved residue(s) required for the propagation of feature annotation.</text>
</comment>
<dbReference type="GO" id="GO:0005509">
    <property type="term" value="F:calcium ion binding"/>
    <property type="evidence" value="ECO:0007669"/>
    <property type="project" value="InterPro"/>
</dbReference>
<dbReference type="FunFam" id="2.10.25.10:FF:000472">
    <property type="entry name" value="Uncharacterized protein, isoform A"/>
    <property type="match status" value="1"/>
</dbReference>
<dbReference type="Gene3D" id="2.60.120.200">
    <property type="match status" value="4"/>
</dbReference>
<dbReference type="FunFam" id="2.10.25.10:FF:000208">
    <property type="entry name" value="Crumbs 2, cell polarity complex component"/>
    <property type="match status" value="1"/>
</dbReference>
<dbReference type="PROSITE" id="PS00022">
    <property type="entry name" value="EGF_1"/>
    <property type="match status" value="31"/>
</dbReference>
<dbReference type="PANTHER" id="PTHR12916">
    <property type="entry name" value="CYTOCHROME C OXIDASE POLYPEPTIDE VIC-2"/>
    <property type="match status" value="1"/>
</dbReference>
<dbReference type="SUPFAM" id="SSF49899">
    <property type="entry name" value="Concanavalin A-like lectins/glucanases"/>
    <property type="match status" value="4"/>
</dbReference>
<sequence>MKLDLPFATWSGVVLLLYILQNAASSTTTTTSTKNIAYLNHTTQLILPDTWSLRSFTQLSFRTCSPNGGLLSQQDNTEFINLRLQNGSIVLSWNVANNTATFRVAGVFSNNMWYIVGLRFYLGNVNLTVARGQTLLYDRVVASMASSLHQYLFSNELNSAQLEVGKDFVGCIYQGPGVNFNQPGIIETGVVWNNCLLSSRPGCSLADLDGDDCIQLPCKNGGTCRDGIGNYTCECRHNFNGTNCENDLRYLGCDIAPCMNQGTCLPLQGTTTGVPYTCNCANGYTGTDCELVIDDCRSQPCNYGACTNLVGNGYSCDCTGTGYNGQNCSTDIDECLTVDCGNGTCYNFPGSFTCQCGIGFNGDRCQDKIDECRSSPCQNDGTCSNLIDRFNCTCKTGFTGVTCETNIDDCVGVVCQSTNAECKDLVNNHRCDCKDGFTGTDPNCVDINECASNPCVSGQSISCDNLENRYFCRCSAGFTGERCEIDINECARNPCQNNASCTQGINMYTCHCLPGFTDHNCSTNINECGSNPCRNGGSCNDQVAGYTCDCVTGWTGSDCSVNFNDCESNPCLNDGTCHDYLAYYNCSCILGFEGDRCDSNINDCLINPCLNNAQCVDLVNDYRCDCAPNWMGKNCSLTYNACNALTPCKNGATCTTQEPSLEYNCSCQVGFSGVNCSHNIDDCLINNCKSYQQCYDHINNYTCGCPPGLEGTLCNVDVDECANNQCRNGAVCINGTGVYTCSCKNTFYNLTQYAGRKLEFYSGYEGEFCGVDINECDYSPCLNGGQCTNSDGGYSCLCSQKDGPTVGFNCELKTSYCDVEAGKLGRPPCSNGGTCISSIREFTCECAPGWTGATCNININECESNPCQYNGSCNDQVNGYNCTCIPGITGPNCETNINECLSNPCQNNGACLDQINQYICNCSDTGFVGIDCDVDILECLSNPCQHGSTCKDGIKMYECECYSGYNGTNCQLDIKECDLKPCQYGGTCLEYSNQTLYELGVPGFTDFSYATAAGYKCNCIPGITGPNCDVNIDECASNPCKNGATCNDGINQYQCACVPGYTGLHCETDINECTLYDACQNGATCKDLVNDYRCDCIPYARSAGGFGGKNCSVRLTGCDSGSLCQHGSSCVPFYTDSTNIHGYTCDCPPGYTGQYCQHSTSFTVKNNGFVKSKTSQSVSMLSFRFRTSLDKGILMTFQPSVSQAGYLIIQILNSKLKVEYQNQTSVTIDSMAVNDKNWHQVQITLGQQIKVSLDSSLCYQVSDCTTSIANQWTVPVEGHLYFGMSDTSVLASRSPYIGCMDDVVVNDFVVYEEGTNFYFNVEKGCPRTEQCGPYTCSRHGDCKDLWYKYECDCTRPYLGTNCSEEYTPATFAKDDMNSFATFNIPSELKNDLQNEVDLSFFIQTRQDDGMIMYVGNTASEASLTFITMEMTDGKLGGRLFFCNSRQTFSSESEYKNGEKHFVQMTIKSGIFSMVIKNDVVNRTIAKYENCVLKSDMMYFGGETPDLSTSIGRRKRAISDADLKDFSTTPGFEGIIQDVQVNDKKFEFFASNPSSNSILVATAANLTEGATSTRQICMNETCENGGTCTEQVFNDFRCDCQAGYIGKNCSNLDFCNSAPCPANSRCQSRIDGYECIAEATFNGRNSLVKYEPKVQDTTVLSILSLSLRTHSEYAAIFYLEHGETFLKLRLEDGNVRMNYKLNERMSETLKFDRNHPVNTGDWFQIEAEFQVGEIVLRIRENKTILEEKSVNVANLDVAAMIRDGAMILLGGLDVVTYARGWEQPFKGCLRDVRVGDILLPFFSDNQFVNNTSKDKFLATDIRIQGIGCDNGQACLRSQSMCLHNSLCINTWNDFKCDCSSGYEGSYCQTDIDECTSDPSQCSPNGKCVDGIGFSSCSCRKGYEGNSCQTDINFCKNDSCENGGSCYEQDTDYGCNCSNEWTGRNCNILVNSSCNDVPCKNGGSCQTINLTTSSGVIESFNCTCMDGYHGPTCEQMIDLCVDVPCSNNATCNPLPSTYQCICQPGFTGVRCETNIDDCTSNGCEYGDCQDGLNGYYCNCTEGWTGKYCNEDVDECNTTTPCQRGVCINTQGGFYCNCNGTGYNGTNCADEVDECSLVPAQCKNGANCTNTEGSYNCSCTLGYTGDDCDIPDCNANQCENNSTCQVKDQKWMCKCLEYYFGDQCETAGPCTYGYCDDINTNICQQDEVTMNYTCVCKQGWEGENCTKDIDECLIPSTCLNGATCNNLNGSYTCDCVPGYTGYNCGSDINECLTPNLCLNGGTCNDYLNYFNCTCTAGYKGDLCGEDVDECLSTPCKNNQPCINSEGSFSCNCSENYLGNLCQHNNPCDVETCQNGGLCKTNVTEDNNYVPFCECVNGYEGARCERADPSKQPVDDSVNIWAIIGPIIAILVIIIIIVAVVFFRMARKKRATRGQYCPSQQENAGARVELGNVLKKPPQERLI</sequence>
<keyword evidence="6 18" id="KW-0245">EGF-like domain</keyword>
<keyword evidence="13 19" id="KW-1133">Transmembrane helix</keyword>
<keyword evidence="12" id="KW-0914">Notch signaling pathway</keyword>
<dbReference type="GO" id="GO:0048592">
    <property type="term" value="P:eye morphogenesis"/>
    <property type="evidence" value="ECO:0007669"/>
    <property type="project" value="UniProtKB-ARBA"/>
</dbReference>
<dbReference type="GO" id="GO:0051049">
    <property type="term" value="P:regulation of transport"/>
    <property type="evidence" value="ECO:0007669"/>
    <property type="project" value="UniProtKB-ARBA"/>
</dbReference>
<feature type="disulfide bond" evidence="18">
    <location>
        <begin position="235"/>
        <end position="244"/>
    </location>
</feature>
<organism evidence="23 24">
    <name type="scientific">Patella caerulea</name>
    <name type="common">Rayed Mediterranean limpet</name>
    <dbReference type="NCBI Taxonomy" id="87958"/>
    <lineage>
        <taxon>Eukaryota</taxon>
        <taxon>Metazoa</taxon>
        <taxon>Spiralia</taxon>
        <taxon>Lophotrochozoa</taxon>
        <taxon>Mollusca</taxon>
        <taxon>Gastropoda</taxon>
        <taxon>Patellogastropoda</taxon>
        <taxon>Patelloidea</taxon>
        <taxon>Patellidae</taxon>
        <taxon>Patella</taxon>
    </lineage>
</organism>
<keyword evidence="9 20" id="KW-0732">Signal</keyword>
<feature type="domain" description="EGF-like" evidence="22">
    <location>
        <begin position="858"/>
        <end position="894"/>
    </location>
</feature>
<dbReference type="FunFam" id="2.10.25.10:FF:000143">
    <property type="entry name" value="Protein crumbs 1"/>
    <property type="match status" value="3"/>
</dbReference>
<feature type="disulfide bond" evidence="18">
    <location>
        <begin position="512"/>
        <end position="521"/>
    </location>
</feature>
<feature type="domain" description="EGF-like" evidence="22">
    <location>
        <begin position="2032"/>
        <end position="2067"/>
    </location>
</feature>
<evidence type="ECO:0000313" key="24">
    <source>
        <dbReference type="Proteomes" id="UP001347796"/>
    </source>
</evidence>
<feature type="domain" description="Laminin G" evidence="21">
    <location>
        <begin position="1369"/>
        <end position="1576"/>
    </location>
</feature>
<dbReference type="InterPro" id="IPR000742">
    <property type="entry name" value="EGF"/>
</dbReference>
<feature type="disulfide bond" evidence="18">
    <location>
        <begin position="474"/>
        <end position="483"/>
    </location>
</feature>
<dbReference type="GO" id="GO:0060562">
    <property type="term" value="P:epithelial tube morphogenesis"/>
    <property type="evidence" value="ECO:0007669"/>
    <property type="project" value="UniProtKB-ARBA"/>
</dbReference>
<dbReference type="InterPro" id="IPR018097">
    <property type="entry name" value="EGF_Ca-bd_CS"/>
</dbReference>
<feature type="domain" description="EGF-like" evidence="22">
    <location>
        <begin position="1948"/>
        <end position="1992"/>
    </location>
</feature>
<feature type="domain" description="EGF-like" evidence="22">
    <location>
        <begin position="679"/>
        <end position="715"/>
    </location>
</feature>
<evidence type="ECO:0000256" key="19">
    <source>
        <dbReference type="SAM" id="Phobius"/>
    </source>
</evidence>
<dbReference type="SMART" id="SM00181">
    <property type="entry name" value="EGF"/>
    <property type="match status" value="39"/>
</dbReference>
<dbReference type="GO" id="GO:0051241">
    <property type="term" value="P:negative regulation of multicellular organismal process"/>
    <property type="evidence" value="ECO:0007669"/>
    <property type="project" value="UniProtKB-ARBA"/>
</dbReference>
<dbReference type="GO" id="GO:0009792">
    <property type="term" value="P:embryo development ending in birth or egg hatching"/>
    <property type="evidence" value="ECO:0007669"/>
    <property type="project" value="UniProtKB-ARBA"/>
</dbReference>
<evidence type="ECO:0000256" key="5">
    <source>
        <dbReference type="ARBA" id="ARBA00022475"/>
    </source>
</evidence>
<feature type="domain" description="EGF-like" evidence="22">
    <location>
        <begin position="1829"/>
        <end position="1867"/>
    </location>
</feature>
<feature type="domain" description="EGF-like" evidence="22">
    <location>
        <begin position="1031"/>
        <end position="1067"/>
    </location>
</feature>
<keyword evidence="7" id="KW-0597">Phosphoprotein</keyword>
<dbReference type="Pfam" id="PF07645">
    <property type="entry name" value="EGF_CA"/>
    <property type="match status" value="8"/>
</dbReference>
<dbReference type="CDD" id="cd00110">
    <property type="entry name" value="LamG"/>
    <property type="match status" value="4"/>
</dbReference>
<feature type="domain" description="EGF-like" evidence="22">
    <location>
        <begin position="2069"/>
        <end position="2106"/>
    </location>
</feature>
<feature type="disulfide bond" evidence="18">
    <location>
        <begin position="2371"/>
        <end position="2380"/>
    </location>
</feature>
<dbReference type="GO" id="GO:0080090">
    <property type="term" value="P:regulation of primary metabolic process"/>
    <property type="evidence" value="ECO:0007669"/>
    <property type="project" value="UniProtKB-ARBA"/>
</dbReference>
<dbReference type="FunFam" id="2.10.25.10:FF:000471">
    <property type="entry name" value="Protein lin-12"/>
    <property type="match status" value="1"/>
</dbReference>
<keyword evidence="14 19" id="KW-0472">Membrane</keyword>
<dbReference type="GO" id="GO:0051093">
    <property type="term" value="P:negative regulation of developmental process"/>
    <property type="evidence" value="ECO:0007669"/>
    <property type="project" value="UniProtKB-ARBA"/>
</dbReference>
<feature type="domain" description="EGF-like" evidence="22">
    <location>
        <begin position="2147"/>
        <end position="2182"/>
    </location>
</feature>
<feature type="domain" description="EGF-like" evidence="22">
    <location>
        <begin position="446"/>
        <end position="484"/>
    </location>
</feature>
<feature type="domain" description="EGF-like" evidence="22">
    <location>
        <begin position="818"/>
        <end position="856"/>
    </location>
</feature>
<dbReference type="PROSITE" id="PS01186">
    <property type="entry name" value="EGF_2"/>
    <property type="match status" value="25"/>
</dbReference>
<dbReference type="SUPFAM" id="SSF57184">
    <property type="entry name" value="Growth factor receptor domain"/>
    <property type="match status" value="2"/>
</dbReference>
<feature type="domain" description="Laminin G" evidence="21">
    <location>
        <begin position="1636"/>
        <end position="1827"/>
    </location>
</feature>
<feature type="disulfide bond" evidence="18">
    <location>
        <begin position="1599"/>
        <end position="1608"/>
    </location>
</feature>
<evidence type="ECO:0000256" key="3">
    <source>
        <dbReference type="ARBA" id="ARBA00011881"/>
    </source>
</evidence>
<feature type="domain" description="EGF-like" evidence="22">
    <location>
        <begin position="600"/>
        <end position="636"/>
    </location>
</feature>
<dbReference type="PRINTS" id="PR00010">
    <property type="entry name" value="EGFBLOOD"/>
</dbReference>
<feature type="disulfide bond" evidence="18">
    <location>
        <begin position="2036"/>
        <end position="2046"/>
    </location>
</feature>
<evidence type="ECO:0000256" key="4">
    <source>
        <dbReference type="ARBA" id="ARBA00022473"/>
    </source>
</evidence>
<name>A0AAN8KCV3_PATCE</name>
<reference evidence="23 24" key="1">
    <citation type="submission" date="2024-01" db="EMBL/GenBank/DDBJ databases">
        <title>The genome of the rayed Mediterranean limpet Patella caerulea (Linnaeus, 1758).</title>
        <authorList>
            <person name="Anh-Thu Weber A."/>
            <person name="Halstead-Nussloch G."/>
        </authorList>
    </citation>
    <scope>NUCLEOTIDE SEQUENCE [LARGE SCALE GENOMIC DNA]</scope>
    <source>
        <strain evidence="23">AATW-2023a</strain>
        <tissue evidence="23">Whole specimen</tissue>
    </source>
</reference>
<feature type="disulfide bond" evidence="18">
    <location>
        <begin position="884"/>
        <end position="893"/>
    </location>
</feature>
<dbReference type="InterPro" id="IPR013320">
    <property type="entry name" value="ConA-like_dom_sf"/>
</dbReference>
<dbReference type="InterPro" id="IPR000152">
    <property type="entry name" value="EGF-type_Asp/Asn_hydroxyl_site"/>
</dbReference>
<evidence type="ECO:0000256" key="2">
    <source>
        <dbReference type="ARBA" id="ARBA00005847"/>
    </source>
</evidence>
<feature type="domain" description="EGF-like" evidence="22">
    <location>
        <begin position="638"/>
        <end position="677"/>
    </location>
</feature>
<feature type="disulfide bond" evidence="18">
    <location>
        <begin position="1935"/>
        <end position="1944"/>
    </location>
</feature>
<feature type="chain" id="PRO_5042985754" evidence="20">
    <location>
        <begin position="26"/>
        <end position="2459"/>
    </location>
</feature>
<feature type="disulfide bond" evidence="18">
    <location>
        <begin position="2291"/>
        <end position="2300"/>
    </location>
</feature>
<feature type="disulfide bond" evidence="18">
    <location>
        <begin position="1857"/>
        <end position="1866"/>
    </location>
</feature>
<keyword evidence="5" id="KW-1003">Cell membrane</keyword>
<feature type="disulfide bond" evidence="18">
    <location>
        <begin position="648"/>
        <end position="665"/>
    </location>
</feature>
<evidence type="ECO:0000256" key="16">
    <source>
        <dbReference type="ARBA" id="ARBA00023180"/>
    </source>
</evidence>
<dbReference type="InterPro" id="IPR013032">
    <property type="entry name" value="EGF-like_CS"/>
</dbReference>
<feature type="disulfide bond" evidence="18">
    <location>
        <begin position="1353"/>
        <end position="1362"/>
    </location>
</feature>
<dbReference type="GO" id="GO:0005911">
    <property type="term" value="C:cell-cell junction"/>
    <property type="evidence" value="ECO:0007669"/>
    <property type="project" value="UniProtKB-ARBA"/>
</dbReference>
<evidence type="ECO:0000259" key="22">
    <source>
        <dbReference type="PROSITE" id="PS50026"/>
    </source>
</evidence>
<feature type="disulfide bond" evidence="18">
    <location>
        <begin position="961"/>
        <end position="970"/>
    </location>
</feature>
<comment type="subunit">
    <text evidence="3">Homotetramer.</text>
</comment>
<dbReference type="GO" id="GO:0003008">
    <property type="term" value="P:system process"/>
    <property type="evidence" value="ECO:0007669"/>
    <property type="project" value="UniProtKB-ARBA"/>
</dbReference>
<feature type="disulfide bond" evidence="18">
    <location>
        <begin position="846"/>
        <end position="855"/>
    </location>
</feature>
<keyword evidence="11" id="KW-0221">Differentiation</keyword>
<evidence type="ECO:0000259" key="21">
    <source>
        <dbReference type="PROSITE" id="PS50025"/>
    </source>
</evidence>
<dbReference type="FunFam" id="2.10.25.10:FF:000061">
    <property type="entry name" value="Delta-like protein"/>
    <property type="match status" value="1"/>
</dbReference>
<feature type="disulfide bond" evidence="18">
    <location>
        <begin position="2252"/>
        <end position="2261"/>
    </location>
</feature>